<gene>
    <name evidence="13" type="ORF">N0B31_01090</name>
</gene>
<protein>
    <recommendedName>
        <fullName evidence="9">inosine/xanthosine triphosphatase</fullName>
        <ecNumber evidence="9">3.6.1.73</ecNumber>
    </recommendedName>
</protein>
<keyword evidence="14" id="KW-1185">Reference proteome</keyword>
<name>A0A9E7UBA6_9EURY</name>
<dbReference type="Gene3D" id="3.90.950.10">
    <property type="match status" value="1"/>
</dbReference>
<evidence type="ECO:0000256" key="4">
    <source>
        <dbReference type="ARBA" id="ARBA00022741"/>
    </source>
</evidence>
<dbReference type="Pfam" id="PF01931">
    <property type="entry name" value="NTPase_I-T"/>
    <property type="match status" value="1"/>
</dbReference>
<keyword evidence="6" id="KW-0460">Magnesium</keyword>
<keyword evidence="3" id="KW-0479">Metal-binding</keyword>
<dbReference type="GO" id="GO:0046872">
    <property type="term" value="F:metal ion binding"/>
    <property type="evidence" value="ECO:0007669"/>
    <property type="project" value="UniProtKB-KW"/>
</dbReference>
<comment type="catalytic activity">
    <reaction evidence="11">
        <text>XTP + H2O = XDP + phosphate + H(+)</text>
        <dbReference type="Rhea" id="RHEA:28406"/>
        <dbReference type="ChEBI" id="CHEBI:15377"/>
        <dbReference type="ChEBI" id="CHEBI:15378"/>
        <dbReference type="ChEBI" id="CHEBI:43474"/>
        <dbReference type="ChEBI" id="CHEBI:59884"/>
        <dbReference type="ChEBI" id="CHEBI:61314"/>
        <dbReference type="EC" id="3.6.1.73"/>
    </reaction>
</comment>
<comment type="catalytic activity">
    <reaction evidence="10">
        <text>ITP + H2O = IDP + phosphate + H(+)</text>
        <dbReference type="Rhea" id="RHEA:28330"/>
        <dbReference type="ChEBI" id="CHEBI:15377"/>
        <dbReference type="ChEBI" id="CHEBI:15378"/>
        <dbReference type="ChEBI" id="CHEBI:43474"/>
        <dbReference type="ChEBI" id="CHEBI:58280"/>
        <dbReference type="ChEBI" id="CHEBI:61402"/>
        <dbReference type="EC" id="3.6.1.73"/>
    </reaction>
</comment>
<dbReference type="GO" id="GO:0103023">
    <property type="term" value="F:ITPase activity"/>
    <property type="evidence" value="ECO:0007669"/>
    <property type="project" value="UniProtKB-EC"/>
</dbReference>
<evidence type="ECO:0000256" key="10">
    <source>
        <dbReference type="ARBA" id="ARBA00048174"/>
    </source>
</evidence>
<evidence type="ECO:0000256" key="3">
    <source>
        <dbReference type="ARBA" id="ARBA00022723"/>
    </source>
</evidence>
<evidence type="ECO:0000313" key="14">
    <source>
        <dbReference type="Proteomes" id="UP001057580"/>
    </source>
</evidence>
<evidence type="ECO:0000256" key="11">
    <source>
        <dbReference type="ARBA" id="ARBA00048781"/>
    </source>
</evidence>
<dbReference type="EC" id="3.6.1.73" evidence="9"/>
<dbReference type="PANTHER" id="PTHR34699:SF2">
    <property type="entry name" value="NON-CANONICAL PURINE NTP PHOSPHATASE_PRRC1 DOMAIN-CONTAINING PROTEIN"/>
    <property type="match status" value="1"/>
</dbReference>
<feature type="domain" description="Non-canonical purine NTP phosphatase/PRRC1" evidence="12">
    <location>
        <begin position="6"/>
        <end position="172"/>
    </location>
</feature>
<dbReference type="KEGG" id="ssai:N0B31_01090"/>
<accession>A0A9E7UBA6</accession>
<dbReference type="InterPro" id="IPR050299">
    <property type="entry name" value="YjjX_NTPase"/>
</dbReference>
<organism evidence="13 14">
    <name type="scientific">Salinirubellus salinus</name>
    <dbReference type="NCBI Taxonomy" id="1364945"/>
    <lineage>
        <taxon>Archaea</taxon>
        <taxon>Methanobacteriati</taxon>
        <taxon>Methanobacteriota</taxon>
        <taxon>Stenosarchaea group</taxon>
        <taxon>Halobacteria</taxon>
        <taxon>Halobacteriales</taxon>
        <taxon>Natronomonadaceae</taxon>
        <taxon>Salinirubellus</taxon>
    </lineage>
</organism>
<dbReference type="PANTHER" id="PTHR34699">
    <property type="match status" value="1"/>
</dbReference>
<evidence type="ECO:0000256" key="8">
    <source>
        <dbReference type="ARBA" id="ARBA00023211"/>
    </source>
</evidence>
<dbReference type="InterPro" id="IPR029001">
    <property type="entry name" value="ITPase-like_fam"/>
</dbReference>
<dbReference type="Proteomes" id="UP001057580">
    <property type="component" value="Chromosome"/>
</dbReference>
<dbReference type="AlphaFoldDB" id="A0A9E7UBA6"/>
<evidence type="ECO:0000256" key="1">
    <source>
        <dbReference type="ARBA" id="ARBA00001936"/>
    </source>
</evidence>
<evidence type="ECO:0000259" key="12">
    <source>
        <dbReference type="Pfam" id="PF01931"/>
    </source>
</evidence>
<keyword evidence="4" id="KW-0547">Nucleotide-binding</keyword>
<evidence type="ECO:0000256" key="7">
    <source>
        <dbReference type="ARBA" id="ARBA00023080"/>
    </source>
</evidence>
<keyword evidence="8" id="KW-0464">Manganese</keyword>
<dbReference type="GeneID" id="74940974"/>
<dbReference type="GO" id="GO:0009117">
    <property type="term" value="P:nucleotide metabolic process"/>
    <property type="evidence" value="ECO:0007669"/>
    <property type="project" value="UniProtKB-KW"/>
</dbReference>
<evidence type="ECO:0000313" key="13">
    <source>
        <dbReference type="EMBL" id="UWM54887.1"/>
    </source>
</evidence>
<evidence type="ECO:0000256" key="5">
    <source>
        <dbReference type="ARBA" id="ARBA00022801"/>
    </source>
</evidence>
<comment type="cofactor">
    <cofactor evidence="2">
        <name>Mg(2+)</name>
        <dbReference type="ChEBI" id="CHEBI:18420"/>
    </cofactor>
</comment>
<sequence>MELVVGSENPVKRRATERAAPEDATVLAFGVDSGVSDQPRGHAACRAGAENRARRALDASDTAATHGVGLEGGVATLEGAFEGTDGRLWLVMWAAVTDGDRWGYGTGPSLVLPDVVADPVREGGELGPVLDEYLGTAGIKHGEGAAGVFTGGASDRTSALAHAVAGALGPFVTDHYR</sequence>
<reference evidence="13" key="1">
    <citation type="submission" date="2022-09" db="EMBL/GenBank/DDBJ databases">
        <title>Diverse halophilic archaea isolated from saline environments.</title>
        <authorList>
            <person name="Cui H.-L."/>
        </authorList>
    </citation>
    <scope>NUCLEOTIDE SEQUENCE</scope>
    <source>
        <strain evidence="13">ZS-35-S2</strain>
    </source>
</reference>
<evidence type="ECO:0000256" key="2">
    <source>
        <dbReference type="ARBA" id="ARBA00001946"/>
    </source>
</evidence>
<dbReference type="GO" id="GO:0000166">
    <property type="term" value="F:nucleotide binding"/>
    <property type="evidence" value="ECO:0007669"/>
    <property type="project" value="UniProtKB-KW"/>
</dbReference>
<comment type="cofactor">
    <cofactor evidence="1">
        <name>Mn(2+)</name>
        <dbReference type="ChEBI" id="CHEBI:29035"/>
    </cofactor>
</comment>
<keyword evidence="5" id="KW-0378">Hydrolase</keyword>
<evidence type="ECO:0000256" key="9">
    <source>
        <dbReference type="ARBA" id="ARBA00038901"/>
    </source>
</evidence>
<dbReference type="RefSeq" id="WP_260593902.1">
    <property type="nucleotide sequence ID" value="NZ_CP104003.1"/>
</dbReference>
<keyword evidence="7" id="KW-0546">Nucleotide metabolism</keyword>
<proteinExistence type="predicted"/>
<dbReference type="EMBL" id="CP104003">
    <property type="protein sequence ID" value="UWM54887.1"/>
    <property type="molecule type" value="Genomic_DNA"/>
</dbReference>
<dbReference type="SUPFAM" id="SSF52972">
    <property type="entry name" value="ITPase-like"/>
    <property type="match status" value="1"/>
</dbReference>
<evidence type="ECO:0000256" key="6">
    <source>
        <dbReference type="ARBA" id="ARBA00022842"/>
    </source>
</evidence>
<dbReference type="InterPro" id="IPR026533">
    <property type="entry name" value="NTPase/PRRC1"/>
</dbReference>